<sequence length="759" mass="76992">MSNVGYATLTVIPTARGFASALAGQIDAPLAGAGKAGGTKAGGSFVGAFKGLVGPAIALAGAGLFSGFVAEAARASDATDKFKATMSFAGLNTSAIDAATKAAKGYADQTVYDLPTIQNMIAQLASNGVKDYTGLTKAAGNLNAVAGGNAETFKSVAMVMTQTAGAGKLTTENWNQLSDAIPGAAGPLMKAMQEAGAYTGNFRDAMAEGEITSEEFNAALMKLGTKPVAVEAAKSTKTFEGAIGNLQATINSGLMSALDTMKGGITGAINATATGLGKLFNWLGQTKGAITAFGAAWKANDGDVTSSGMAGVFERIANAVRPLWDAIQPLIPQVVALWQNFSPLGIAFRALQPVLPVLSAALTSLAQTISGVLGVALTYLAPLIQTITGILAGVFMAAMPGVTAIVTILGNTFRTLTPVLMNVLNAVMPLVFALLNDLGPVLTSLVSSIMPPVVSIFGSVAASIGPLISIIVGVLVPVIRALLPVVSVVFRTIASLIQSAMRVIQGVIQVVTGIIRGNWSAVWSGIRNIASGIWSGITSLIGGAIRAVSSIIGSVMGGIRGAWSGAWNGLVGLLRGAWSNITSGVSSGISGVMGWIGGLWGRISGAVSGIPGRMLGVGRDMIAGLANGIMGAAGMIRDAVARAIGNVVDFAKELLGIHSPSRVFMEIGGFTAEGMAIGIEKGAKDVQDAAKSLVPSVAPFRTPEVIAGGVQGAIAATAAYAGRREPATIHQENHFNTPMSEEAYAELAARKLLRAGVGR</sequence>
<protein>
    <submittedName>
        <fullName evidence="4">Tape measure protein</fullName>
    </submittedName>
</protein>
<keyword evidence="2" id="KW-1133">Transmembrane helix</keyword>
<feature type="transmembrane region" description="Helical" evidence="2">
    <location>
        <begin position="442"/>
        <end position="464"/>
    </location>
</feature>
<dbReference type="GO" id="GO:0098003">
    <property type="term" value="P:viral tail assembly"/>
    <property type="evidence" value="ECO:0007669"/>
    <property type="project" value="UniProtKB-KW"/>
</dbReference>
<dbReference type="EMBL" id="MT897906">
    <property type="protein sequence ID" value="QNO12677.1"/>
    <property type="molecule type" value="Genomic_DNA"/>
</dbReference>
<feature type="transmembrane region" description="Helical" evidence="2">
    <location>
        <begin position="415"/>
        <end position="435"/>
    </location>
</feature>
<feature type="transmembrane region" description="Helical" evidence="2">
    <location>
        <begin position="357"/>
        <end position="380"/>
    </location>
</feature>
<evidence type="ECO:0000256" key="1">
    <source>
        <dbReference type="ARBA" id="ARBA00022465"/>
    </source>
</evidence>
<keyword evidence="1" id="KW-1188">Viral release from host cell</keyword>
<dbReference type="RefSeq" id="YP_010678407.1">
    <property type="nucleotide sequence ID" value="NC_071035.1"/>
</dbReference>
<proteinExistence type="predicted"/>
<organism evidence="4 5">
    <name type="scientific">Arthrobacter phage Tweety19</name>
    <dbReference type="NCBI Taxonomy" id="2768133"/>
    <lineage>
        <taxon>Viruses</taxon>
        <taxon>Duplodnaviria</taxon>
        <taxon>Heunggongvirae</taxon>
        <taxon>Uroviricota</taxon>
        <taxon>Caudoviricetes</taxon>
        <taxon>Casidaviridae</taxon>
        <taxon>Galvastonvirus</taxon>
        <taxon>Galvastonvirus tweety19</taxon>
    </lineage>
</organism>
<evidence type="ECO:0000256" key="2">
    <source>
        <dbReference type="SAM" id="Phobius"/>
    </source>
</evidence>
<dbReference type="PANTHER" id="PTHR37813:SF1">
    <property type="entry name" value="FELS-2 PROPHAGE PROTEIN"/>
    <property type="match status" value="1"/>
</dbReference>
<dbReference type="Pfam" id="PF20155">
    <property type="entry name" value="TMP_3"/>
    <property type="match status" value="1"/>
</dbReference>
<accession>A0A7G9W214</accession>
<feature type="transmembrane region" description="Helical" evidence="2">
    <location>
        <begin position="387"/>
        <end position="409"/>
    </location>
</feature>
<gene>
    <name evidence="4" type="primary">16</name>
    <name evidence="4" type="ORF">SEA_TWEETY19_16</name>
</gene>
<keyword evidence="2" id="KW-0472">Membrane</keyword>
<evidence type="ECO:0000259" key="3">
    <source>
        <dbReference type="Pfam" id="PF20155"/>
    </source>
</evidence>
<keyword evidence="2" id="KW-0812">Transmembrane</keyword>
<dbReference type="InterPro" id="IPR013491">
    <property type="entry name" value="Tape_meas_N"/>
</dbReference>
<dbReference type="Proteomes" id="UP000516204">
    <property type="component" value="Segment"/>
</dbReference>
<dbReference type="KEGG" id="vg:77954802"/>
<reference evidence="5" key="1">
    <citation type="submission" date="2020-08" db="EMBL/GenBank/DDBJ databases">
        <authorList>
            <person name="Hillin M.J."/>
            <person name="Beth T.W."/>
            <person name="Collman T.N."/>
            <person name="Davis R.E."/>
            <person name="Dobesh B.I."/>
            <person name="Johnson A.L."/>
            <person name="Lewis B.M."/>
            <person name="Suarez T.R."/>
            <person name="Villa E.C."/>
            <person name="Walker J.R."/>
            <person name="Labonte J.M."/>
            <person name="Butela K.A."/>
            <person name="Garlena R.A."/>
            <person name="Russell D.A."/>
            <person name="Pope W.H."/>
            <person name="Jacobs-Sera D."/>
            <person name="Hatfull G.F."/>
        </authorList>
    </citation>
    <scope>NUCLEOTIDE SEQUENCE [LARGE SCALE GENOMIC DNA]</scope>
</reference>
<feature type="domain" description="Tape measure protein N-terminal" evidence="3">
    <location>
        <begin position="71"/>
        <end position="251"/>
    </location>
</feature>
<keyword evidence="5" id="KW-1185">Reference proteome</keyword>
<name>A0A7G9W214_9CAUD</name>
<dbReference type="GeneID" id="77954802"/>
<dbReference type="PANTHER" id="PTHR37813">
    <property type="entry name" value="FELS-2 PROPHAGE PROTEIN"/>
    <property type="match status" value="1"/>
</dbReference>
<keyword evidence="1" id="KW-1245">Viral tail assembly</keyword>
<dbReference type="NCBIfam" id="TIGR02675">
    <property type="entry name" value="tape_meas_nterm"/>
    <property type="match status" value="1"/>
</dbReference>
<evidence type="ECO:0000313" key="5">
    <source>
        <dbReference type="Proteomes" id="UP000516204"/>
    </source>
</evidence>
<evidence type="ECO:0000313" key="4">
    <source>
        <dbReference type="EMBL" id="QNO12677.1"/>
    </source>
</evidence>